<keyword evidence="4" id="KW-0413">Isomerase</keyword>
<evidence type="ECO:0000313" key="4">
    <source>
        <dbReference type="EMBL" id="TQQ79431.1"/>
    </source>
</evidence>
<evidence type="ECO:0000256" key="1">
    <source>
        <dbReference type="ARBA" id="ARBA00005254"/>
    </source>
</evidence>
<dbReference type="PROSITE" id="PS00166">
    <property type="entry name" value="ENOYL_COA_HYDRATASE"/>
    <property type="match status" value="1"/>
</dbReference>
<dbReference type="GO" id="GO:0006635">
    <property type="term" value="P:fatty acid beta-oxidation"/>
    <property type="evidence" value="ECO:0007669"/>
    <property type="project" value="TreeGrafter"/>
</dbReference>
<organism evidence="4 5">
    <name type="scientific">Halonotius roseus</name>
    <dbReference type="NCBI Taxonomy" id="2511997"/>
    <lineage>
        <taxon>Archaea</taxon>
        <taxon>Methanobacteriati</taxon>
        <taxon>Methanobacteriota</taxon>
        <taxon>Stenosarchaea group</taxon>
        <taxon>Halobacteria</taxon>
        <taxon>Halobacteriales</taxon>
        <taxon>Haloferacaceae</taxon>
        <taxon>Halonotius</taxon>
    </lineage>
</organism>
<gene>
    <name evidence="4" type="ORF">EWF95_10450</name>
</gene>
<comment type="caution">
    <text evidence="4">The sequence shown here is derived from an EMBL/GenBank/DDBJ whole genome shotgun (WGS) entry which is preliminary data.</text>
</comment>
<dbReference type="CDD" id="cd06558">
    <property type="entry name" value="crotonase-like"/>
    <property type="match status" value="1"/>
</dbReference>
<dbReference type="PANTHER" id="PTHR11941">
    <property type="entry name" value="ENOYL-COA HYDRATASE-RELATED"/>
    <property type="match status" value="1"/>
</dbReference>
<comment type="similarity">
    <text evidence="1 3">Belongs to the enoyl-CoA hydratase/isomerase family.</text>
</comment>
<evidence type="ECO:0000256" key="3">
    <source>
        <dbReference type="RuleBase" id="RU003707"/>
    </source>
</evidence>
<dbReference type="EMBL" id="SESI01000003">
    <property type="protein sequence ID" value="TQQ79431.1"/>
    <property type="molecule type" value="Genomic_DNA"/>
</dbReference>
<dbReference type="RefSeq" id="WP_142444021.1">
    <property type="nucleotide sequence ID" value="NZ_SESI01000003.1"/>
</dbReference>
<dbReference type="InterPro" id="IPR001753">
    <property type="entry name" value="Enoyl-CoA_hydra/iso"/>
</dbReference>
<dbReference type="AlphaFoldDB" id="A0A544QLF3"/>
<dbReference type="InterPro" id="IPR018376">
    <property type="entry name" value="Enoyl-CoA_hyd/isom_CS"/>
</dbReference>
<dbReference type="Gene3D" id="3.90.226.10">
    <property type="entry name" value="2-enoyl-CoA Hydratase, Chain A, domain 1"/>
    <property type="match status" value="1"/>
</dbReference>
<accession>A0A544QLF3</accession>
<name>A0A544QLF3_9EURY</name>
<evidence type="ECO:0000313" key="5">
    <source>
        <dbReference type="Proteomes" id="UP000315385"/>
    </source>
</evidence>
<proteinExistence type="inferred from homology"/>
<protein>
    <submittedName>
        <fullName evidence="4">Enoyl-CoA hydratase/isomerase family protein</fullName>
    </submittedName>
</protein>
<dbReference type="PANTHER" id="PTHR11941:SF54">
    <property type="entry name" value="ENOYL-COA HYDRATASE, MITOCHONDRIAL"/>
    <property type="match status" value="1"/>
</dbReference>
<dbReference type="FunFam" id="3.90.226.10:FF:000009">
    <property type="entry name" value="Carnitinyl-CoA dehydratase"/>
    <property type="match status" value="1"/>
</dbReference>
<dbReference type="GO" id="GO:0016829">
    <property type="term" value="F:lyase activity"/>
    <property type="evidence" value="ECO:0007669"/>
    <property type="project" value="UniProtKB-KW"/>
</dbReference>
<reference evidence="4 5" key="1">
    <citation type="submission" date="2019-02" db="EMBL/GenBank/DDBJ databases">
        <title>Halonotius sp. a new haloqrchaeon isolated from saline water.</title>
        <authorList>
            <person name="Duran-Viseras A."/>
            <person name="Sanchez-Porro C."/>
            <person name="Ventosa A."/>
        </authorList>
    </citation>
    <scope>NUCLEOTIDE SEQUENCE [LARGE SCALE GENOMIC DNA]</scope>
    <source>
        <strain evidence="4 5">F9-27</strain>
    </source>
</reference>
<dbReference type="Pfam" id="PF00378">
    <property type="entry name" value="ECH_1"/>
    <property type="match status" value="1"/>
</dbReference>
<dbReference type="SUPFAM" id="SSF52096">
    <property type="entry name" value="ClpP/crotonase"/>
    <property type="match status" value="1"/>
</dbReference>
<dbReference type="OrthoDB" id="51300at2157"/>
<keyword evidence="5" id="KW-1185">Reference proteome</keyword>
<evidence type="ECO:0000256" key="2">
    <source>
        <dbReference type="ARBA" id="ARBA00023239"/>
    </source>
</evidence>
<dbReference type="Proteomes" id="UP000315385">
    <property type="component" value="Unassembled WGS sequence"/>
</dbReference>
<dbReference type="InterPro" id="IPR029045">
    <property type="entry name" value="ClpP/crotonase-like_dom_sf"/>
</dbReference>
<keyword evidence="2" id="KW-0456">Lyase</keyword>
<dbReference type="GO" id="GO:0016853">
    <property type="term" value="F:isomerase activity"/>
    <property type="evidence" value="ECO:0007669"/>
    <property type="project" value="UniProtKB-KW"/>
</dbReference>
<sequence>MESNSDDSDAIAGEFETLRTERTDDVARIILDRPDDLNTITPTLLEELSTAIDTLDADSDVRCLLLSGAGERAFSAGAELSALAADGMTATDGVELARTGQQTFGKLDACDTPVVAAIDGFCLGGGMELATAADLRIATAGSTFGQPEHNLGLLPGWGGTQRLSTLIGESRAKEIIFTGDRYPASEMADYGFLARVLDGDEAFGSAAMELAEQLAAGPPIAQKYTKRAMRAGRDDTDAGLEIEAHAFGQLLDTTDFTEGVNAFGNDEEPEFTGR</sequence>